<name>M1N0G6_9CORY</name>
<feature type="transmembrane region" description="Helical" evidence="1">
    <location>
        <begin position="123"/>
        <end position="141"/>
    </location>
</feature>
<dbReference type="AlphaFoldDB" id="M1N0G6"/>
<dbReference type="InterPro" id="IPR007404">
    <property type="entry name" value="YdjM-like"/>
</dbReference>
<feature type="transmembrane region" description="Helical" evidence="1">
    <location>
        <begin position="150"/>
        <end position="168"/>
    </location>
</feature>
<dbReference type="PANTHER" id="PTHR35531:SF1">
    <property type="entry name" value="INNER MEMBRANE PROTEIN YBCI-RELATED"/>
    <property type="match status" value="1"/>
</dbReference>
<dbReference type="eggNOG" id="COG1988">
    <property type="taxonomic scope" value="Bacteria"/>
</dbReference>
<dbReference type="PANTHER" id="PTHR35531">
    <property type="entry name" value="INNER MEMBRANE PROTEIN YBCI-RELATED"/>
    <property type="match status" value="1"/>
</dbReference>
<keyword evidence="1" id="KW-1133">Transmembrane helix</keyword>
<organism evidence="2 3">
    <name type="scientific">Corynebacterium halotolerans YIM 70093 = DSM 44683</name>
    <dbReference type="NCBI Taxonomy" id="1121362"/>
    <lineage>
        <taxon>Bacteria</taxon>
        <taxon>Bacillati</taxon>
        <taxon>Actinomycetota</taxon>
        <taxon>Actinomycetes</taxon>
        <taxon>Mycobacteriales</taxon>
        <taxon>Corynebacteriaceae</taxon>
        <taxon>Corynebacterium</taxon>
    </lineage>
</organism>
<dbReference type="HOGENOM" id="CLU_071993_0_0_11"/>
<protein>
    <recommendedName>
        <fullName evidence="4">Metal-dependent hydrolase</fullName>
    </recommendedName>
</protein>
<feature type="transmembrane region" description="Helical" evidence="1">
    <location>
        <begin position="174"/>
        <end position="191"/>
    </location>
</feature>
<dbReference type="STRING" id="1121362.A605_12290"/>
<sequence>MVMGPTHSMSGAAVGLAVAQAIPEAWGGVSSPQEAFVYAGIAAGAALLPDLDSPPATVSRSFGPLSQGLSHVVENTSQALVNLTRGRKDPRCRNGHRTATHTLWFALLTGAGAWGLIGNFGKPAAMSLLFVFLGLAIRGLLPEWSKKKDWYVVTAASALVALLAWRLVPTTASAAVMGSAVAVGVLTHLLGDAITKQGIPLLAPLIPLGGRRWWKFRPPGPLRVTASGPADKLLLTVFSVLVLVQIFIVASGSTVLTEVAPFFPGQPSPAGTGAVT</sequence>
<proteinExistence type="predicted"/>
<keyword evidence="3" id="KW-1185">Reference proteome</keyword>
<gene>
    <name evidence="2" type="ORF">A605_12290</name>
</gene>
<dbReference type="RefSeq" id="WP_015401869.1">
    <property type="nucleotide sequence ID" value="NC_020302.1"/>
</dbReference>
<keyword evidence="1" id="KW-0812">Transmembrane</keyword>
<evidence type="ECO:0008006" key="4">
    <source>
        <dbReference type="Google" id="ProtNLM"/>
    </source>
</evidence>
<keyword evidence="1" id="KW-0472">Membrane</keyword>
<dbReference type="KEGG" id="chn:A605_12290"/>
<evidence type="ECO:0000313" key="2">
    <source>
        <dbReference type="EMBL" id="AGF73454.1"/>
    </source>
</evidence>
<dbReference type="Pfam" id="PF04307">
    <property type="entry name" value="YdjM"/>
    <property type="match status" value="2"/>
</dbReference>
<dbReference type="OrthoDB" id="3425909at2"/>
<dbReference type="Proteomes" id="UP000011723">
    <property type="component" value="Chromosome"/>
</dbReference>
<evidence type="ECO:0000256" key="1">
    <source>
        <dbReference type="SAM" id="Phobius"/>
    </source>
</evidence>
<accession>M1N0G6</accession>
<feature type="transmembrane region" description="Helical" evidence="1">
    <location>
        <begin position="98"/>
        <end position="117"/>
    </location>
</feature>
<feature type="transmembrane region" description="Helical" evidence="1">
    <location>
        <begin position="233"/>
        <end position="256"/>
    </location>
</feature>
<dbReference type="PATRIC" id="fig|1121362.3.peg.2495"/>
<dbReference type="EMBL" id="CP003697">
    <property type="protein sequence ID" value="AGF73454.1"/>
    <property type="molecule type" value="Genomic_DNA"/>
</dbReference>
<reference evidence="2 3" key="1">
    <citation type="journal article" date="2012" name="Stand. Genomic Sci.">
        <title>Genome sequence of the halotolerant bacterium Corynebacterium halotolerans type strain YIM 70093(T) (= DSM 44683(T)).</title>
        <authorList>
            <person name="Ruckert C."/>
            <person name="Albersmeier A."/>
            <person name="Al-Dilaimi A."/>
            <person name="Niehaus K."/>
            <person name="Szczepanowski R."/>
            <person name="Kalinowski J."/>
        </authorList>
    </citation>
    <scope>NUCLEOTIDE SEQUENCE [LARGE SCALE GENOMIC DNA]</scope>
    <source>
        <strain evidence="2">YIM 70093</strain>
    </source>
</reference>
<evidence type="ECO:0000313" key="3">
    <source>
        <dbReference type="Proteomes" id="UP000011723"/>
    </source>
</evidence>